<dbReference type="Gene3D" id="3.40.50.150">
    <property type="entry name" value="Vaccinia Virus protein VP39"/>
    <property type="match status" value="1"/>
</dbReference>
<dbReference type="AlphaFoldDB" id="A0A1B6F7P5"/>
<organism evidence="6">
    <name type="scientific">Cuerna arida</name>
    <dbReference type="NCBI Taxonomy" id="1464854"/>
    <lineage>
        <taxon>Eukaryota</taxon>
        <taxon>Metazoa</taxon>
        <taxon>Ecdysozoa</taxon>
        <taxon>Arthropoda</taxon>
        <taxon>Hexapoda</taxon>
        <taxon>Insecta</taxon>
        <taxon>Pterygota</taxon>
        <taxon>Neoptera</taxon>
        <taxon>Paraneoptera</taxon>
        <taxon>Hemiptera</taxon>
        <taxon>Auchenorrhyncha</taxon>
        <taxon>Membracoidea</taxon>
        <taxon>Cicadellidae</taxon>
        <taxon>Cicadellinae</taxon>
        <taxon>Proconiini</taxon>
        <taxon>Cuerna</taxon>
    </lineage>
</organism>
<dbReference type="CDD" id="cd02440">
    <property type="entry name" value="AdoMet_MTases"/>
    <property type="match status" value="1"/>
</dbReference>
<dbReference type="PANTHER" id="PTHR46315">
    <property type="entry name" value="SPERMINE SYNTHASE"/>
    <property type="match status" value="1"/>
</dbReference>
<dbReference type="GO" id="GO:0016768">
    <property type="term" value="F:spermine synthase activity"/>
    <property type="evidence" value="ECO:0007669"/>
    <property type="project" value="InterPro"/>
</dbReference>
<dbReference type="FunFam" id="3.40.50.150:FF:000197">
    <property type="entry name" value="spermine synthase isoform X2"/>
    <property type="match status" value="1"/>
</dbReference>
<sequence>MAINTILLDLSVDASKIIEKTTLMSTIQEVLSKFITDLKETNSMSFGGGGFLCTYTAARDSFITVRGFPQGLVSINVEYYREDGDESLLPFETVRQLESSLTKLTGSMKSHKYPALKRGGKADRYFLSSDERILEYDIDAVLFEEQSPYQKVQIVHSKSLGNLLVLDELQNLSERDLIYTETLMQRGKENYSDKEIVILGGGDGALLYELLKERPKFVTMLELDEVVLRACREHLRGCCGDCLDQLEGPNYKIVVDDCVKSLDTMIAEGKTVDYVFGDLTDIPVSTSPQGEVWDFIRLILNKAMQVLKPTGKYMTHGNGASSPASLAMYEDQLNNLKIPVQFTTDRAFIPSFLEDWVFYQVWPKQVN</sequence>
<name>A0A1B6F7P5_9HEMI</name>
<dbReference type="PROSITE" id="PS51006">
    <property type="entry name" value="PABS_2"/>
    <property type="match status" value="1"/>
</dbReference>
<evidence type="ECO:0000313" key="6">
    <source>
        <dbReference type="EMBL" id="JAS46141.1"/>
    </source>
</evidence>
<dbReference type="GO" id="GO:0006597">
    <property type="term" value="P:spermine biosynthetic process"/>
    <property type="evidence" value="ECO:0007669"/>
    <property type="project" value="InterPro"/>
</dbReference>
<dbReference type="InterPro" id="IPR029063">
    <property type="entry name" value="SAM-dependent_MTases_sf"/>
</dbReference>
<dbReference type="InterPro" id="IPR035246">
    <property type="entry name" value="Spermidine_synt_N"/>
</dbReference>
<dbReference type="InterPro" id="IPR030374">
    <property type="entry name" value="PABS"/>
</dbReference>
<evidence type="ECO:0000256" key="3">
    <source>
        <dbReference type="PROSITE-ProRule" id="PRU00354"/>
    </source>
</evidence>
<dbReference type="InterPro" id="IPR030373">
    <property type="entry name" value="PABS_CS"/>
</dbReference>
<dbReference type="Pfam" id="PF17284">
    <property type="entry name" value="Spermine_synt_N"/>
    <property type="match status" value="1"/>
</dbReference>
<comment type="similarity">
    <text evidence="1">Belongs to the spermidine/spermine synthase family.</text>
</comment>
<evidence type="ECO:0000256" key="2">
    <source>
        <dbReference type="ARBA" id="ARBA00022679"/>
    </source>
</evidence>
<evidence type="ECO:0000259" key="4">
    <source>
        <dbReference type="PROSITE" id="PS51006"/>
    </source>
</evidence>
<evidence type="ECO:0000256" key="1">
    <source>
        <dbReference type="ARBA" id="ARBA00007867"/>
    </source>
</evidence>
<dbReference type="Pfam" id="PF01564">
    <property type="entry name" value="Spermine_synth"/>
    <property type="match status" value="1"/>
</dbReference>
<dbReference type="EMBL" id="GECZ01023628">
    <property type="protein sequence ID" value="JAS46141.1"/>
    <property type="molecule type" value="Transcribed_RNA"/>
</dbReference>
<accession>A0A1B6F7P5</accession>
<gene>
    <name evidence="6" type="ORF">g.30568</name>
    <name evidence="5" type="ORF">g.30574</name>
</gene>
<evidence type="ECO:0000313" key="5">
    <source>
        <dbReference type="EMBL" id="JAS44693.1"/>
    </source>
</evidence>
<dbReference type="PANTHER" id="PTHR46315:SF1">
    <property type="entry name" value="SPERMINE SYNTHASE"/>
    <property type="match status" value="1"/>
</dbReference>
<protein>
    <recommendedName>
        <fullName evidence="4">PABS domain-containing protein</fullName>
    </recommendedName>
</protein>
<dbReference type="Gene3D" id="2.30.140.10">
    <property type="entry name" value="Spermidine synthase, tetramerisation domain"/>
    <property type="match status" value="1"/>
</dbReference>
<proteinExistence type="inferred from homology"/>
<dbReference type="SUPFAM" id="SSF53335">
    <property type="entry name" value="S-adenosyl-L-methionine-dependent methyltransferases"/>
    <property type="match status" value="1"/>
</dbReference>
<feature type="active site" description="Proton acceptor" evidence="3">
    <location>
        <position position="278"/>
    </location>
</feature>
<keyword evidence="3" id="KW-0620">Polyamine biosynthesis</keyword>
<dbReference type="InterPro" id="IPR037163">
    <property type="entry name" value="Spermidine_synt_N_sf"/>
</dbReference>
<dbReference type="PROSITE" id="PS01330">
    <property type="entry name" value="PABS_1"/>
    <property type="match status" value="1"/>
</dbReference>
<dbReference type="EMBL" id="GECZ01025076">
    <property type="protein sequence ID" value="JAS44693.1"/>
    <property type="molecule type" value="Transcribed_RNA"/>
</dbReference>
<reference evidence="6" key="1">
    <citation type="submission" date="2015-11" db="EMBL/GenBank/DDBJ databases">
        <title>De novo transcriptome assembly of four potential Pierce s Disease insect vectors from Arizona vineyards.</title>
        <authorList>
            <person name="Tassone E.E."/>
        </authorList>
    </citation>
    <scope>NUCLEOTIDE SEQUENCE</scope>
</reference>
<feature type="domain" description="PABS" evidence="4">
    <location>
        <begin position="123"/>
        <end position="363"/>
    </location>
</feature>
<keyword evidence="2 3" id="KW-0808">Transferase</keyword>
<dbReference type="InterPro" id="IPR015576">
    <property type="entry name" value="Spermine_synthase_animal"/>
</dbReference>